<accession>A0A8B8AY80</accession>
<feature type="compositionally biased region" description="Polar residues" evidence="1">
    <location>
        <begin position="229"/>
        <end position="248"/>
    </location>
</feature>
<sequence>MKRCDGSYISGRNVFVDFYQIKQPCTCTLKASFNGGILVTAKSDGYYECKNNVIVSLDTTSTVFNCYSTYPSSMTFTVVYNETINMKAEYIHSYTSGDFPVCFAINENGGLGGILSVQCGVSTLATTSSSKSDTSSTTLSTVVSTKPLSEVTNVMTTKTGHKSEDNINCSNCTRILTLNGEDTSACGANILVLQITLACFAVISVVLAILSVYLYIQLKFRIQSLNEKGNNSSIQTRRTRSGTNTDNYTELGLENVTAEPENQYESLSRQENYTNLNMS</sequence>
<reference evidence="4" key="1">
    <citation type="submission" date="2025-08" db="UniProtKB">
        <authorList>
            <consortium name="RefSeq"/>
        </authorList>
    </citation>
    <scope>IDENTIFICATION</scope>
    <source>
        <tissue evidence="4">Whole sample</tissue>
    </source>
</reference>
<organism evidence="3 4">
    <name type="scientific">Crassostrea virginica</name>
    <name type="common">Eastern oyster</name>
    <dbReference type="NCBI Taxonomy" id="6565"/>
    <lineage>
        <taxon>Eukaryota</taxon>
        <taxon>Metazoa</taxon>
        <taxon>Spiralia</taxon>
        <taxon>Lophotrochozoa</taxon>
        <taxon>Mollusca</taxon>
        <taxon>Bivalvia</taxon>
        <taxon>Autobranchia</taxon>
        <taxon>Pteriomorphia</taxon>
        <taxon>Ostreida</taxon>
        <taxon>Ostreoidea</taxon>
        <taxon>Ostreidae</taxon>
        <taxon>Crassostrea</taxon>
    </lineage>
</organism>
<proteinExistence type="predicted"/>
<evidence type="ECO:0000313" key="3">
    <source>
        <dbReference type="Proteomes" id="UP000694844"/>
    </source>
</evidence>
<evidence type="ECO:0000256" key="2">
    <source>
        <dbReference type="SAM" id="Phobius"/>
    </source>
</evidence>
<dbReference type="AlphaFoldDB" id="A0A8B8AY80"/>
<feature type="transmembrane region" description="Helical" evidence="2">
    <location>
        <begin position="191"/>
        <end position="216"/>
    </location>
</feature>
<dbReference type="GeneID" id="111105621"/>
<feature type="compositionally biased region" description="Polar residues" evidence="1">
    <location>
        <begin position="263"/>
        <end position="279"/>
    </location>
</feature>
<dbReference type="OrthoDB" id="6210447at2759"/>
<dbReference type="RefSeq" id="XP_022295698.1">
    <property type="nucleotide sequence ID" value="XM_022439990.1"/>
</dbReference>
<gene>
    <name evidence="4" type="primary">LOC111105621</name>
</gene>
<keyword evidence="2" id="KW-0472">Membrane</keyword>
<dbReference type="Proteomes" id="UP000694844">
    <property type="component" value="Chromosome 7"/>
</dbReference>
<dbReference type="KEGG" id="cvn:111105621"/>
<feature type="region of interest" description="Disordered" evidence="1">
    <location>
        <begin position="229"/>
        <end position="250"/>
    </location>
</feature>
<keyword evidence="2" id="KW-0812">Transmembrane</keyword>
<keyword evidence="2" id="KW-1133">Transmembrane helix</keyword>
<evidence type="ECO:0000313" key="4">
    <source>
        <dbReference type="RefSeq" id="XP_022295698.1"/>
    </source>
</evidence>
<protein>
    <submittedName>
        <fullName evidence="4">Uncharacterized protein LOC111105621</fullName>
    </submittedName>
</protein>
<evidence type="ECO:0000256" key="1">
    <source>
        <dbReference type="SAM" id="MobiDB-lite"/>
    </source>
</evidence>
<keyword evidence="3" id="KW-1185">Reference proteome</keyword>
<name>A0A8B8AY80_CRAVI</name>
<feature type="region of interest" description="Disordered" evidence="1">
    <location>
        <begin position="260"/>
        <end position="279"/>
    </location>
</feature>